<protein>
    <recommendedName>
        <fullName evidence="7 14">Phosphoglycerate kinase</fullName>
        <ecNumber evidence="6 14">2.7.2.3</ecNumber>
    </recommendedName>
</protein>
<dbReference type="InterPro" id="IPR036043">
    <property type="entry name" value="Phosphoglycerate_kinase_sf"/>
</dbReference>
<feature type="binding site" evidence="14">
    <location>
        <position position="118"/>
    </location>
    <ligand>
        <name>substrate</name>
    </ligand>
</feature>
<dbReference type="InterPro" id="IPR015824">
    <property type="entry name" value="Phosphoglycerate_kinase_N"/>
</dbReference>
<dbReference type="PANTHER" id="PTHR11406:SF23">
    <property type="entry name" value="PHOSPHOGLYCERATE KINASE 1, CHLOROPLASTIC-RELATED"/>
    <property type="match status" value="1"/>
</dbReference>
<dbReference type="FunFam" id="3.40.50.1260:FF:000002">
    <property type="entry name" value="Phosphoglycerate kinase"/>
    <property type="match status" value="1"/>
</dbReference>
<evidence type="ECO:0000256" key="6">
    <source>
        <dbReference type="ARBA" id="ARBA00013061"/>
    </source>
</evidence>
<comment type="subcellular location">
    <subcellularLocation>
        <location evidence="2 14">Cytoplasm</location>
    </subcellularLocation>
</comment>
<dbReference type="FunFam" id="3.40.50.1260:FF:000007">
    <property type="entry name" value="Phosphoglycerate kinase"/>
    <property type="match status" value="1"/>
</dbReference>
<feature type="binding site" evidence="15">
    <location>
        <position position="36"/>
    </location>
    <ligand>
        <name>(2R)-3-phosphoglycerate</name>
        <dbReference type="ChEBI" id="CHEBI:58272"/>
    </ligand>
</feature>
<dbReference type="CDD" id="cd00318">
    <property type="entry name" value="Phosphoglycerate_kinase"/>
    <property type="match status" value="1"/>
</dbReference>
<comment type="similarity">
    <text evidence="4 14 17">Belongs to the phosphoglycerate kinase family.</text>
</comment>
<dbReference type="AlphaFoldDB" id="A0A3D8P4I3"/>
<sequence>MAKKTVQDVEVKGKRVLVRVDFNVPLKDGKVADDTRLRAALPTIEYLCRQGAKVILVSHLGRPKGGPDESLRLDPVARRLEELLGRPVRKLDSCVGPEVEEAVAALNPGDVLLLENIRFHPGETKNDPELAQGLAKLCDLYVNDAFGTAHRAHASTVGVAKLRPAVAGFLMAKEIETLSRLLSSPARPFVALIGGAKISDKIGVLRNLLTRVDSLLIGGGMANTFLAAQGYNLGKSLLEPDQLEQARSIMEEARERGVNLVLPRDLVVAASKEPGAEYRVVPVSEVPEGWMALDVGPATVEEFCRILAEARTIFWNGPLGYFEQPPYDAGTVAVARALPATAETIVGGGDTVAAVMRAGVADRITHISTGGGASLEFLEGKELPGIAVLEDKE</sequence>
<evidence type="ECO:0000256" key="13">
    <source>
        <dbReference type="ARBA" id="ARBA00023152"/>
    </source>
</evidence>
<evidence type="ECO:0000256" key="15">
    <source>
        <dbReference type="PIRSR" id="PIRSR000724-1"/>
    </source>
</evidence>
<name>A0A3D8P4I3_9THEO</name>
<organism evidence="18 19">
    <name type="scientific">Ammonifex thiophilus</name>
    <dbReference type="NCBI Taxonomy" id="444093"/>
    <lineage>
        <taxon>Bacteria</taxon>
        <taxon>Bacillati</taxon>
        <taxon>Bacillota</taxon>
        <taxon>Clostridia</taxon>
        <taxon>Thermoanaerobacterales</taxon>
        <taxon>Thermoanaerobacteraceae</taxon>
        <taxon>Ammonifex</taxon>
    </lineage>
</organism>
<evidence type="ECO:0000256" key="11">
    <source>
        <dbReference type="ARBA" id="ARBA00022777"/>
    </source>
</evidence>
<evidence type="ECO:0000256" key="1">
    <source>
        <dbReference type="ARBA" id="ARBA00000642"/>
    </source>
</evidence>
<feature type="binding site" evidence="14 15">
    <location>
        <begin position="21"/>
        <end position="23"/>
    </location>
    <ligand>
        <name>substrate</name>
    </ligand>
</feature>
<dbReference type="SUPFAM" id="SSF53748">
    <property type="entry name" value="Phosphoglycerate kinase"/>
    <property type="match status" value="1"/>
</dbReference>
<dbReference type="InterPro" id="IPR015911">
    <property type="entry name" value="Phosphoglycerate_kinase_CS"/>
</dbReference>
<evidence type="ECO:0000256" key="10">
    <source>
        <dbReference type="ARBA" id="ARBA00022741"/>
    </source>
</evidence>
<dbReference type="GO" id="GO:0006096">
    <property type="term" value="P:glycolytic process"/>
    <property type="evidence" value="ECO:0007669"/>
    <property type="project" value="UniProtKB-UniRule"/>
</dbReference>
<dbReference type="GO" id="GO:0006094">
    <property type="term" value="P:gluconeogenesis"/>
    <property type="evidence" value="ECO:0007669"/>
    <property type="project" value="TreeGrafter"/>
</dbReference>
<keyword evidence="12 14" id="KW-0067">ATP-binding</keyword>
<dbReference type="InterPro" id="IPR001576">
    <property type="entry name" value="Phosphoglycerate_kinase"/>
</dbReference>
<dbReference type="UniPathway" id="UPA00109">
    <property type="reaction ID" value="UER00185"/>
</dbReference>
<evidence type="ECO:0000256" key="2">
    <source>
        <dbReference type="ARBA" id="ARBA00004496"/>
    </source>
</evidence>
<feature type="binding site" evidence="14 16">
    <location>
        <position position="323"/>
    </location>
    <ligand>
        <name>ATP</name>
        <dbReference type="ChEBI" id="CHEBI:30616"/>
    </ligand>
</feature>
<dbReference type="GO" id="GO:0004618">
    <property type="term" value="F:phosphoglycerate kinase activity"/>
    <property type="evidence" value="ECO:0007669"/>
    <property type="project" value="UniProtKB-UniRule"/>
</dbReference>
<dbReference type="RefSeq" id="WP_115792699.1">
    <property type="nucleotide sequence ID" value="NZ_QSLN01000008.1"/>
</dbReference>
<dbReference type="GO" id="GO:0043531">
    <property type="term" value="F:ADP binding"/>
    <property type="evidence" value="ECO:0007669"/>
    <property type="project" value="TreeGrafter"/>
</dbReference>
<evidence type="ECO:0000256" key="17">
    <source>
        <dbReference type="RuleBase" id="RU000532"/>
    </source>
</evidence>
<feature type="binding site" evidence="14">
    <location>
        <position position="151"/>
    </location>
    <ligand>
        <name>substrate</name>
    </ligand>
</feature>
<feature type="binding site" evidence="15">
    <location>
        <position position="151"/>
    </location>
    <ligand>
        <name>(2R)-3-phosphoglycerate</name>
        <dbReference type="ChEBI" id="CHEBI:58272"/>
    </ligand>
</feature>
<dbReference type="GO" id="GO:0005829">
    <property type="term" value="C:cytosol"/>
    <property type="evidence" value="ECO:0007669"/>
    <property type="project" value="TreeGrafter"/>
</dbReference>
<dbReference type="EC" id="2.7.2.3" evidence="6 14"/>
<feature type="binding site" evidence="14 16">
    <location>
        <begin position="348"/>
        <end position="351"/>
    </location>
    <ligand>
        <name>ATP</name>
        <dbReference type="ChEBI" id="CHEBI:30616"/>
    </ligand>
</feature>
<dbReference type="Proteomes" id="UP000256329">
    <property type="component" value="Unassembled WGS sequence"/>
</dbReference>
<keyword evidence="8 14" id="KW-0963">Cytoplasm</keyword>
<dbReference type="GO" id="GO:0005524">
    <property type="term" value="F:ATP binding"/>
    <property type="evidence" value="ECO:0007669"/>
    <property type="project" value="UniProtKB-KW"/>
</dbReference>
<comment type="subunit">
    <text evidence="5 14">Monomer.</text>
</comment>
<keyword evidence="19" id="KW-1185">Reference proteome</keyword>
<reference evidence="18 19" key="1">
    <citation type="submission" date="2018-08" db="EMBL/GenBank/DDBJ databases">
        <title>Form III RuBisCO-mediated autotrophy in Thermodesulfobium bacteria.</title>
        <authorList>
            <person name="Toshchakov S.V."/>
            <person name="Kublanov I.V."/>
            <person name="Frolov E."/>
            <person name="Bonch-Osmolovskaya E.A."/>
            <person name="Tourova T.P."/>
            <person name="Chernych N.A."/>
            <person name="Lebedinsky A.V."/>
        </authorList>
    </citation>
    <scope>NUCLEOTIDE SEQUENCE [LARGE SCALE GENOMIC DNA]</scope>
    <source>
        <strain evidence="18 19">SR</strain>
    </source>
</reference>
<feature type="binding site" evidence="14 15">
    <location>
        <begin position="59"/>
        <end position="62"/>
    </location>
    <ligand>
        <name>substrate</name>
    </ligand>
</feature>
<evidence type="ECO:0000256" key="9">
    <source>
        <dbReference type="ARBA" id="ARBA00022679"/>
    </source>
</evidence>
<comment type="catalytic activity">
    <reaction evidence="1 14 17">
        <text>(2R)-3-phosphoglycerate + ATP = (2R)-3-phospho-glyceroyl phosphate + ADP</text>
        <dbReference type="Rhea" id="RHEA:14801"/>
        <dbReference type="ChEBI" id="CHEBI:30616"/>
        <dbReference type="ChEBI" id="CHEBI:57604"/>
        <dbReference type="ChEBI" id="CHEBI:58272"/>
        <dbReference type="ChEBI" id="CHEBI:456216"/>
        <dbReference type="EC" id="2.7.2.3"/>
    </reaction>
</comment>
<proteinExistence type="inferred from homology"/>
<comment type="caution">
    <text evidence="18">The sequence shown here is derived from an EMBL/GenBank/DDBJ whole genome shotgun (WGS) entry which is preliminary data.</text>
</comment>
<evidence type="ECO:0000256" key="12">
    <source>
        <dbReference type="ARBA" id="ARBA00022840"/>
    </source>
</evidence>
<keyword evidence="9 14" id="KW-0808">Transferase</keyword>
<evidence type="ECO:0000313" key="19">
    <source>
        <dbReference type="Proteomes" id="UP000256329"/>
    </source>
</evidence>
<feature type="binding site" evidence="14">
    <location>
        <position position="36"/>
    </location>
    <ligand>
        <name>substrate</name>
    </ligand>
</feature>
<dbReference type="EMBL" id="QSLN01000008">
    <property type="protein sequence ID" value="RDV82858.1"/>
    <property type="molecule type" value="Genomic_DNA"/>
</dbReference>
<feature type="binding site" evidence="15">
    <location>
        <position position="118"/>
    </location>
    <ligand>
        <name>(2R)-3-phosphoglycerate</name>
        <dbReference type="ChEBI" id="CHEBI:58272"/>
    </ligand>
</feature>
<dbReference type="PROSITE" id="PS00111">
    <property type="entry name" value="PGLYCERATE_KINASE"/>
    <property type="match status" value="1"/>
</dbReference>
<gene>
    <name evidence="14" type="primary">pgk</name>
    <name evidence="18" type="ORF">DXX99_06530</name>
</gene>
<dbReference type="Pfam" id="PF00162">
    <property type="entry name" value="PGK"/>
    <property type="match status" value="1"/>
</dbReference>
<dbReference type="Gene3D" id="3.40.50.1260">
    <property type="entry name" value="Phosphoglycerate kinase, N-terminal domain"/>
    <property type="match status" value="2"/>
</dbReference>
<evidence type="ECO:0000256" key="7">
    <source>
        <dbReference type="ARBA" id="ARBA00016471"/>
    </source>
</evidence>
<dbReference type="PIRSF" id="PIRSF000724">
    <property type="entry name" value="Pgk"/>
    <property type="match status" value="1"/>
</dbReference>
<keyword evidence="13 14" id="KW-0324">Glycolysis</keyword>
<evidence type="ECO:0000256" key="14">
    <source>
        <dbReference type="HAMAP-Rule" id="MF_00145"/>
    </source>
</evidence>
<keyword evidence="10 14" id="KW-0547">Nucleotide-binding</keyword>
<evidence type="ECO:0000313" key="18">
    <source>
        <dbReference type="EMBL" id="RDV82858.1"/>
    </source>
</evidence>
<evidence type="ECO:0000256" key="3">
    <source>
        <dbReference type="ARBA" id="ARBA00004838"/>
    </source>
</evidence>
<keyword evidence="11 14" id="KW-0418">Kinase</keyword>
<dbReference type="HAMAP" id="MF_00145">
    <property type="entry name" value="Phosphoglyc_kinase"/>
    <property type="match status" value="1"/>
</dbReference>
<dbReference type="OrthoDB" id="9808460at2"/>
<evidence type="ECO:0000256" key="5">
    <source>
        <dbReference type="ARBA" id="ARBA00011245"/>
    </source>
</evidence>
<evidence type="ECO:0000256" key="4">
    <source>
        <dbReference type="ARBA" id="ARBA00008982"/>
    </source>
</evidence>
<feature type="binding site" evidence="14 16">
    <location>
        <position position="201"/>
    </location>
    <ligand>
        <name>ATP</name>
        <dbReference type="ChEBI" id="CHEBI:30616"/>
    </ligand>
</feature>
<evidence type="ECO:0000256" key="8">
    <source>
        <dbReference type="ARBA" id="ARBA00022490"/>
    </source>
</evidence>
<accession>A0A3D8P4I3</accession>
<comment type="pathway">
    <text evidence="3 14">Carbohydrate degradation; glycolysis; pyruvate from D-glyceraldehyde 3-phosphate: step 2/5.</text>
</comment>
<dbReference type="PANTHER" id="PTHR11406">
    <property type="entry name" value="PHOSPHOGLYCERATE KINASE"/>
    <property type="match status" value="1"/>
</dbReference>
<comment type="caution">
    <text evidence="14">Lacks conserved residue(s) required for the propagation of feature annotation.</text>
</comment>
<dbReference type="PRINTS" id="PR00477">
    <property type="entry name" value="PHGLYCKINASE"/>
</dbReference>
<evidence type="ECO:0000256" key="16">
    <source>
        <dbReference type="PIRSR" id="PIRSR000724-2"/>
    </source>
</evidence>